<dbReference type="InterPro" id="IPR036291">
    <property type="entry name" value="NAD(P)-bd_dom_sf"/>
</dbReference>
<evidence type="ECO:0000256" key="1">
    <source>
        <dbReference type="ARBA" id="ARBA00007637"/>
    </source>
</evidence>
<proteinExistence type="inferred from homology"/>
<organism evidence="3 4">
    <name type="scientific">Paenibacillus etheri</name>
    <dbReference type="NCBI Taxonomy" id="1306852"/>
    <lineage>
        <taxon>Bacteria</taxon>
        <taxon>Bacillati</taxon>
        <taxon>Bacillota</taxon>
        <taxon>Bacilli</taxon>
        <taxon>Bacillales</taxon>
        <taxon>Paenibacillaceae</taxon>
        <taxon>Paenibacillus</taxon>
    </lineage>
</organism>
<protein>
    <submittedName>
        <fullName evidence="3">UDP-glucose 4-epimerase</fullName>
    </submittedName>
</protein>
<accession>A0A0W1AXD5</accession>
<dbReference type="SUPFAM" id="SSF51735">
    <property type="entry name" value="NAD(P)-binding Rossmann-fold domains"/>
    <property type="match status" value="1"/>
</dbReference>
<sequence length="314" mass="34612">MKVLVTGGLGFIGSHVVDQLIREGIETVIVDNLSGASGSIYRNPSALLYPYDIRDETLSEVFIREKPDVVIHLAAQIDVRESQRNPLFDANVNIVGTLNVLRMCEAHQVNKIVYASSAAVYGNPEYLSIDEKHPLNPESCYGVSKSVPESYIRMFASMHGLKYTILRLANVYGPRQSSHGEAGVVSIFLDRMKQGKELVVYGDGEQTRDFVYVEDVAQAFVDAARTDDKVDNHIMNISCGVATSINSIVEMIGGITGRDSQTIHEQARPGDILHSYLNNRKANELMSWSPNHDLHQGLEKTIAARLTVGSAVDH</sequence>
<gene>
    <name evidence="3" type="ORF">UQ64_17675</name>
</gene>
<dbReference type="EMBL" id="LCZJ02000025">
    <property type="protein sequence ID" value="KTD85924.1"/>
    <property type="molecule type" value="Genomic_DNA"/>
</dbReference>
<dbReference type="Gene3D" id="3.40.50.720">
    <property type="entry name" value="NAD(P)-binding Rossmann-like Domain"/>
    <property type="match status" value="1"/>
</dbReference>
<dbReference type="Proteomes" id="UP000054709">
    <property type="component" value="Unassembled WGS sequence"/>
</dbReference>
<dbReference type="Pfam" id="PF01370">
    <property type="entry name" value="Epimerase"/>
    <property type="match status" value="1"/>
</dbReference>
<dbReference type="OrthoDB" id="9771073at2"/>
<evidence type="ECO:0000313" key="3">
    <source>
        <dbReference type="EMBL" id="KTD85924.1"/>
    </source>
</evidence>
<dbReference type="AlphaFoldDB" id="A0A0W1AXD5"/>
<reference evidence="3 4" key="1">
    <citation type="journal article" date="2015" name="Int. Biodeterior. Biodegradation">
        <title>Physiological and genetic screening methods for the isolation of methyl tert-butyl ether-degrading bacteria for bioremediation purposes.</title>
        <authorList>
            <person name="Guisado I.M."/>
            <person name="Purswani J."/>
            <person name="Gonzalez Lopez J."/>
            <person name="Pozo C."/>
        </authorList>
    </citation>
    <scope>NUCLEOTIDE SEQUENCE [LARGE SCALE GENOMIC DNA]</scope>
    <source>
        <strain evidence="3 4">SH7</strain>
    </source>
</reference>
<dbReference type="InterPro" id="IPR001509">
    <property type="entry name" value="Epimerase_deHydtase"/>
</dbReference>
<dbReference type="PANTHER" id="PTHR43000">
    <property type="entry name" value="DTDP-D-GLUCOSE 4,6-DEHYDRATASE-RELATED"/>
    <property type="match status" value="1"/>
</dbReference>
<feature type="domain" description="NAD-dependent epimerase/dehydratase" evidence="2">
    <location>
        <begin position="3"/>
        <end position="237"/>
    </location>
</feature>
<keyword evidence="4" id="KW-1185">Reference proteome</keyword>
<name>A0A0W1AXD5_9BACL</name>
<comment type="similarity">
    <text evidence="1">Belongs to the NAD(P)-dependent epimerase/dehydratase family.</text>
</comment>
<evidence type="ECO:0000313" key="4">
    <source>
        <dbReference type="Proteomes" id="UP000054709"/>
    </source>
</evidence>
<comment type="caution">
    <text evidence="3">The sequence shown here is derived from an EMBL/GenBank/DDBJ whole genome shotgun (WGS) entry which is preliminary data.</text>
</comment>
<evidence type="ECO:0000259" key="2">
    <source>
        <dbReference type="Pfam" id="PF01370"/>
    </source>
</evidence>